<dbReference type="InterPro" id="IPR008271">
    <property type="entry name" value="Ser/Thr_kinase_AS"/>
</dbReference>
<proteinExistence type="predicted"/>
<dbReference type="CDD" id="cd13993">
    <property type="entry name" value="STKc_Pat1_like"/>
    <property type="match status" value="1"/>
</dbReference>
<evidence type="ECO:0000256" key="1">
    <source>
        <dbReference type="ARBA" id="ARBA00022527"/>
    </source>
</evidence>
<evidence type="ECO:0000313" key="9">
    <source>
        <dbReference type="Proteomes" id="UP001365128"/>
    </source>
</evidence>
<feature type="region of interest" description="Disordered" evidence="6">
    <location>
        <begin position="542"/>
        <end position="562"/>
    </location>
</feature>
<evidence type="ECO:0000256" key="4">
    <source>
        <dbReference type="ARBA" id="ARBA00022777"/>
    </source>
</evidence>
<organism evidence="8 9">
    <name type="scientific">Phyllosticta citricarpa</name>
    <dbReference type="NCBI Taxonomy" id="55181"/>
    <lineage>
        <taxon>Eukaryota</taxon>
        <taxon>Fungi</taxon>
        <taxon>Dikarya</taxon>
        <taxon>Ascomycota</taxon>
        <taxon>Pezizomycotina</taxon>
        <taxon>Dothideomycetes</taxon>
        <taxon>Dothideomycetes incertae sedis</taxon>
        <taxon>Botryosphaeriales</taxon>
        <taxon>Phyllostictaceae</taxon>
        <taxon>Phyllosticta</taxon>
    </lineage>
</organism>
<comment type="caution">
    <text evidence="8">The sequence shown here is derived from an EMBL/GenBank/DDBJ whole genome shotgun (WGS) entry which is preliminary data.</text>
</comment>
<dbReference type="PANTHER" id="PTHR24345">
    <property type="entry name" value="SERINE/THREONINE-PROTEIN KINASE PLK"/>
    <property type="match status" value="1"/>
</dbReference>
<evidence type="ECO:0000259" key="7">
    <source>
        <dbReference type="PROSITE" id="PS50011"/>
    </source>
</evidence>
<evidence type="ECO:0000256" key="3">
    <source>
        <dbReference type="ARBA" id="ARBA00022741"/>
    </source>
</evidence>
<keyword evidence="4" id="KW-0418">Kinase</keyword>
<dbReference type="Pfam" id="PF00069">
    <property type="entry name" value="Pkinase"/>
    <property type="match status" value="1"/>
</dbReference>
<keyword evidence="2" id="KW-0808">Transferase</keyword>
<reference evidence="8 9" key="1">
    <citation type="submission" date="2024-04" db="EMBL/GenBank/DDBJ databases">
        <title>Phyllosticta paracitricarpa is synonymous to the EU quarantine fungus P. citricarpa based on phylogenomic analyses.</title>
        <authorList>
            <consortium name="Lawrence Berkeley National Laboratory"/>
            <person name="Van Ingen-Buijs V.A."/>
            <person name="Van Westerhoven A.C."/>
            <person name="Haridas S."/>
            <person name="Skiadas P."/>
            <person name="Martin F."/>
            <person name="Groenewald J.Z."/>
            <person name="Crous P.W."/>
            <person name="Seidl M.F."/>
        </authorList>
    </citation>
    <scope>NUCLEOTIDE SEQUENCE [LARGE SCALE GENOMIC DNA]</scope>
    <source>
        <strain evidence="8 9">CBS 122670</strain>
    </source>
</reference>
<feature type="domain" description="Protein kinase" evidence="7">
    <location>
        <begin position="18"/>
        <end position="281"/>
    </location>
</feature>
<accession>A0ABR1LG48</accession>
<dbReference type="Gene3D" id="1.10.510.10">
    <property type="entry name" value="Transferase(Phosphotransferase) domain 1"/>
    <property type="match status" value="1"/>
</dbReference>
<dbReference type="PROSITE" id="PS00108">
    <property type="entry name" value="PROTEIN_KINASE_ST"/>
    <property type="match status" value="1"/>
</dbReference>
<evidence type="ECO:0000256" key="5">
    <source>
        <dbReference type="ARBA" id="ARBA00022840"/>
    </source>
</evidence>
<keyword evidence="1" id="KW-0723">Serine/threonine-protein kinase</keyword>
<evidence type="ECO:0000256" key="2">
    <source>
        <dbReference type="ARBA" id="ARBA00022679"/>
    </source>
</evidence>
<keyword evidence="9" id="KW-1185">Reference proteome</keyword>
<evidence type="ECO:0000313" key="8">
    <source>
        <dbReference type="EMBL" id="KAK7533598.1"/>
    </source>
</evidence>
<dbReference type="PROSITE" id="PS50011">
    <property type="entry name" value="PROTEIN_KINASE_DOM"/>
    <property type="match status" value="1"/>
</dbReference>
<evidence type="ECO:0000256" key="6">
    <source>
        <dbReference type="SAM" id="MobiDB-lite"/>
    </source>
</evidence>
<name>A0ABR1LG48_9PEZI</name>
<dbReference type="PANTHER" id="PTHR24345:SF0">
    <property type="entry name" value="CELL CYCLE SERINE_THREONINE-PROTEIN KINASE CDC5_MSD2"/>
    <property type="match status" value="1"/>
</dbReference>
<dbReference type="SMART" id="SM00220">
    <property type="entry name" value="S_TKc"/>
    <property type="match status" value="1"/>
</dbReference>
<dbReference type="Proteomes" id="UP001365128">
    <property type="component" value="Unassembled WGS sequence"/>
</dbReference>
<dbReference type="InterPro" id="IPR000719">
    <property type="entry name" value="Prot_kinase_dom"/>
</dbReference>
<dbReference type="SUPFAM" id="SSF56112">
    <property type="entry name" value="Protein kinase-like (PK-like)"/>
    <property type="match status" value="1"/>
</dbReference>
<gene>
    <name evidence="8" type="ORF">IWX46DRAFT_322791</name>
</gene>
<keyword evidence="5" id="KW-0067">ATP-binding</keyword>
<dbReference type="EMBL" id="JBBPDW010000045">
    <property type="protein sequence ID" value="KAK7533598.1"/>
    <property type="molecule type" value="Genomic_DNA"/>
</dbReference>
<dbReference type="InterPro" id="IPR011009">
    <property type="entry name" value="Kinase-like_dom_sf"/>
</dbReference>
<keyword evidence="3" id="KW-0547">Nucleotide-binding</keyword>
<sequence length="683" mass="75978">MECMRTQFSEGTILDGRFETISALNHGSFGMVFMAKDLDTDDMVAVKCLTKTSDAAANASTYAVDEHSEELAIHRCLNAHPNIVNLIHTFESPNHIYLVLELCPNGDLYEAIRLGRGPLETEHVRDFMHQLISAIEFMHEKGIYHRDIKPENIFLTQDGSMKLGDFGLATTDKWSYESAVGSDRYMAPEQYDCGTTGYSPAKADIWAVGICLLNVLFSRNPFATPTVSDPLFRDFVSDRQSLFDVFPNMSQDTFEILVHCLAIDPTNRSLEAAKEALDRVITFTTDDETLDDFCVEDREVVGVTANREPLRTPSVSTAQPTQDGSFPWAKALAMTPPQPVRKLSAIPDDDDDDDNISEDLFPASERHSRDWCSLKPESASVVSFVDSGLGISLQSSHNATKPRPIHNSASRPMAIPGSMPSRPMPNMASVLGLKQDMVSKSWSDLWDEEEEEIENAFQQNLGFAERVWSHETGSGRTTPRAGLREVKDPAAIHNSRNRSPPAAPRVINEQTGFVFEDLHHEDDEEEPKEQQKPAPKRIVKTTAGVSNQQASAPKYSPPKKRTGFDMAERWAALGDKRRAQKSPSSFKTATPASVGTKRALALDWKRGFAVGDHQPLHGSEHLGVFGKGHHQKGGQQQDWSLSKDWRQHGMHHHHHVGAQQCGRSVADDIGDLEWVGGWHDLHL</sequence>
<protein>
    <submittedName>
        <fullName evidence="8">Kinase-like domain-containing protein</fullName>
    </submittedName>
</protein>